<dbReference type="HOGENOM" id="CLU_1143844_0_0_1"/>
<sequence length="243" mass="26852">MVKINVPSSLAHIGQPCNLLGICWPPNLHIYCDDNKICQCRPETPVVVGPHQCKRNKSHGDKCSSDGECGFSDTNSICDSNQCNCKSNFTYDPYIMKCIHASFQQRSSFGAFFTMLSSAALWVVLVLIALLISIPCCLAFMYHCVCYDNANTESSLCQESSIRLRLSETGFSNSDTTNTSNGAITDGENDARISLRNDDNSTRQSYELSSFDEPPPSYDEACKRYQTSPILSNDTDVADDSLK</sequence>
<dbReference type="EMBL" id="CAEY01001792">
    <property type="status" value="NOT_ANNOTATED_CDS"/>
    <property type="molecule type" value="Genomic_DNA"/>
</dbReference>
<evidence type="ECO:0000256" key="1">
    <source>
        <dbReference type="SAM" id="MobiDB-lite"/>
    </source>
</evidence>
<dbReference type="Proteomes" id="UP000015104">
    <property type="component" value="Unassembled WGS sequence"/>
</dbReference>
<evidence type="ECO:0000256" key="2">
    <source>
        <dbReference type="SAM" id="Phobius"/>
    </source>
</evidence>
<reference evidence="4" key="1">
    <citation type="submission" date="2011-08" db="EMBL/GenBank/DDBJ databases">
        <authorList>
            <person name="Rombauts S."/>
        </authorList>
    </citation>
    <scope>NUCLEOTIDE SEQUENCE</scope>
    <source>
        <strain evidence="4">London</strain>
    </source>
</reference>
<evidence type="ECO:0000313" key="3">
    <source>
        <dbReference type="EnsemblMetazoa" id="tetur06g00600.1"/>
    </source>
</evidence>
<evidence type="ECO:0000313" key="4">
    <source>
        <dbReference type="Proteomes" id="UP000015104"/>
    </source>
</evidence>
<feature type="compositionally biased region" description="Polar residues" evidence="1">
    <location>
        <begin position="225"/>
        <end position="235"/>
    </location>
</feature>
<dbReference type="EnsemblMetazoa" id="tetur06g00600.1">
    <property type="protein sequence ID" value="tetur06g00600.1"/>
    <property type="gene ID" value="tetur06g00600"/>
</dbReference>
<feature type="compositionally biased region" description="Basic and acidic residues" evidence="1">
    <location>
        <begin position="189"/>
        <end position="201"/>
    </location>
</feature>
<proteinExistence type="predicted"/>
<name>T1K6I3_TETUR</name>
<dbReference type="STRING" id="32264.T1K6I3"/>
<keyword evidence="2" id="KW-0812">Transmembrane</keyword>
<reference evidence="3" key="2">
    <citation type="submission" date="2015-06" db="UniProtKB">
        <authorList>
            <consortium name="EnsemblMetazoa"/>
        </authorList>
    </citation>
    <scope>IDENTIFICATION</scope>
</reference>
<feature type="compositionally biased region" description="Polar residues" evidence="1">
    <location>
        <begin position="172"/>
        <end position="183"/>
    </location>
</feature>
<dbReference type="AlphaFoldDB" id="T1K6I3"/>
<organism evidence="3 4">
    <name type="scientific">Tetranychus urticae</name>
    <name type="common">Two-spotted spider mite</name>
    <dbReference type="NCBI Taxonomy" id="32264"/>
    <lineage>
        <taxon>Eukaryota</taxon>
        <taxon>Metazoa</taxon>
        <taxon>Ecdysozoa</taxon>
        <taxon>Arthropoda</taxon>
        <taxon>Chelicerata</taxon>
        <taxon>Arachnida</taxon>
        <taxon>Acari</taxon>
        <taxon>Acariformes</taxon>
        <taxon>Trombidiformes</taxon>
        <taxon>Prostigmata</taxon>
        <taxon>Eleutherengona</taxon>
        <taxon>Raphignathae</taxon>
        <taxon>Tetranychoidea</taxon>
        <taxon>Tetranychidae</taxon>
        <taxon>Tetranychus</taxon>
    </lineage>
</organism>
<keyword evidence="2" id="KW-1133">Transmembrane helix</keyword>
<keyword evidence="2" id="KW-0472">Membrane</keyword>
<feature type="region of interest" description="Disordered" evidence="1">
    <location>
        <begin position="172"/>
        <end position="243"/>
    </location>
</feature>
<evidence type="ECO:0008006" key="5">
    <source>
        <dbReference type="Google" id="ProtNLM"/>
    </source>
</evidence>
<feature type="transmembrane region" description="Helical" evidence="2">
    <location>
        <begin position="109"/>
        <end position="142"/>
    </location>
</feature>
<protein>
    <recommendedName>
        <fullName evidence="5">EB domain-containing protein</fullName>
    </recommendedName>
</protein>
<keyword evidence="4" id="KW-1185">Reference proteome</keyword>
<accession>T1K6I3</accession>